<dbReference type="PROSITE" id="PS00149">
    <property type="entry name" value="SULFATASE_2"/>
    <property type="match status" value="1"/>
</dbReference>
<comment type="similarity">
    <text evidence="1">Belongs to the sulfatase family.</text>
</comment>
<evidence type="ECO:0000256" key="4">
    <source>
        <dbReference type="ARBA" id="ARBA00022837"/>
    </source>
</evidence>
<dbReference type="InterPro" id="IPR050738">
    <property type="entry name" value="Sulfatase"/>
</dbReference>
<organism evidence="6 7">
    <name type="scientific">Ferrimonas pelagia</name>
    <dbReference type="NCBI Taxonomy" id="1177826"/>
    <lineage>
        <taxon>Bacteria</taxon>
        <taxon>Pseudomonadati</taxon>
        <taxon>Pseudomonadota</taxon>
        <taxon>Gammaproteobacteria</taxon>
        <taxon>Alteromonadales</taxon>
        <taxon>Ferrimonadaceae</taxon>
        <taxon>Ferrimonas</taxon>
    </lineage>
</organism>
<keyword evidence="7" id="KW-1185">Reference proteome</keyword>
<evidence type="ECO:0000313" key="6">
    <source>
        <dbReference type="EMBL" id="GAA4880507.1"/>
    </source>
</evidence>
<dbReference type="Proteomes" id="UP001499988">
    <property type="component" value="Unassembled WGS sequence"/>
</dbReference>
<proteinExistence type="inferred from homology"/>
<dbReference type="PANTHER" id="PTHR42693">
    <property type="entry name" value="ARYLSULFATASE FAMILY MEMBER"/>
    <property type="match status" value="1"/>
</dbReference>
<dbReference type="Pfam" id="PF00884">
    <property type="entry name" value="Sulfatase"/>
    <property type="match status" value="1"/>
</dbReference>
<reference evidence="7" key="1">
    <citation type="journal article" date="2019" name="Int. J. Syst. Evol. Microbiol.">
        <title>The Global Catalogue of Microorganisms (GCM) 10K type strain sequencing project: providing services to taxonomists for standard genome sequencing and annotation.</title>
        <authorList>
            <consortium name="The Broad Institute Genomics Platform"/>
            <consortium name="The Broad Institute Genome Sequencing Center for Infectious Disease"/>
            <person name="Wu L."/>
            <person name="Ma J."/>
        </authorList>
    </citation>
    <scope>NUCLEOTIDE SEQUENCE [LARGE SCALE GENOMIC DNA]</scope>
    <source>
        <strain evidence="7">JCM 18401</strain>
    </source>
</reference>
<sequence length="461" mass="52660">MAESTHTNFIIVLVDDLGYDEVGFMGSDEMFSPNLDALAAEGTIFRQGYVTSSVCGPSRAGLISGRYQDRFGIWGNFGGQAQKGFPLNQPMLQDTLKQAGYTTGAVGKWHFGHGEDHYRPWLRNFDYFYGFLAGGHDYYRAGKDYSGKTPLWPIHRNEAIVDYPEGNYLTEEFSREAVAFIERNKEEPFFLYLAYNAVHHPWVAPQSYLDRVAQMKEGEFETKERQLLSAMLLAVDDGVGAIRETLKAHDLDQNTAILFLSDNGYQTSIRRTETANTLDFEADLRGFKGDTYEGGIRVPFMIHWPEQVPAGQIYDEPVIALDIAPTITRFLGLDDPQTGYDGTNLIPYLNGSKPEAPHEWLFFRYFHDIAYRKGDWVLTWNDQEKRATVGASRKQLNMAEVDAMLFNLSDDPIQRQDVRRLYPEKFQELHNDYLRLIAEFPEPAFPALFDTPYSVEYAEDL</sequence>
<dbReference type="Gene3D" id="3.40.720.10">
    <property type="entry name" value="Alkaline Phosphatase, subunit A"/>
    <property type="match status" value="1"/>
</dbReference>
<evidence type="ECO:0000256" key="2">
    <source>
        <dbReference type="ARBA" id="ARBA00022723"/>
    </source>
</evidence>
<dbReference type="InterPro" id="IPR017850">
    <property type="entry name" value="Alkaline_phosphatase_core_sf"/>
</dbReference>
<dbReference type="RefSeq" id="WP_345334578.1">
    <property type="nucleotide sequence ID" value="NZ_BAABJZ010000016.1"/>
</dbReference>
<dbReference type="InterPro" id="IPR000917">
    <property type="entry name" value="Sulfatase_N"/>
</dbReference>
<dbReference type="EMBL" id="BAABJZ010000016">
    <property type="protein sequence ID" value="GAA4880507.1"/>
    <property type="molecule type" value="Genomic_DNA"/>
</dbReference>
<name>A0ABP9ELV4_9GAMM</name>
<dbReference type="SUPFAM" id="SSF53649">
    <property type="entry name" value="Alkaline phosphatase-like"/>
    <property type="match status" value="1"/>
</dbReference>
<comment type="caution">
    <text evidence="6">The sequence shown here is derived from an EMBL/GenBank/DDBJ whole genome shotgun (WGS) entry which is preliminary data.</text>
</comment>
<evidence type="ECO:0000259" key="5">
    <source>
        <dbReference type="Pfam" id="PF00884"/>
    </source>
</evidence>
<feature type="domain" description="Sulfatase N-terminal" evidence="5">
    <location>
        <begin position="8"/>
        <end position="332"/>
    </location>
</feature>
<dbReference type="Gene3D" id="3.30.1120.10">
    <property type="match status" value="1"/>
</dbReference>
<evidence type="ECO:0000256" key="1">
    <source>
        <dbReference type="ARBA" id="ARBA00008779"/>
    </source>
</evidence>
<gene>
    <name evidence="6" type="ORF">GCM10023333_13430</name>
</gene>
<keyword evidence="3" id="KW-0378">Hydrolase</keyword>
<keyword evidence="2" id="KW-0479">Metal-binding</keyword>
<dbReference type="PANTHER" id="PTHR42693:SF33">
    <property type="entry name" value="ARYLSULFATASE"/>
    <property type="match status" value="1"/>
</dbReference>
<protein>
    <recommendedName>
        <fullName evidence="5">Sulfatase N-terminal domain-containing protein</fullName>
    </recommendedName>
</protein>
<evidence type="ECO:0000256" key="3">
    <source>
        <dbReference type="ARBA" id="ARBA00022801"/>
    </source>
</evidence>
<accession>A0ABP9ELV4</accession>
<keyword evidence="4" id="KW-0106">Calcium</keyword>
<evidence type="ECO:0000313" key="7">
    <source>
        <dbReference type="Proteomes" id="UP001499988"/>
    </source>
</evidence>
<dbReference type="InterPro" id="IPR024607">
    <property type="entry name" value="Sulfatase_CS"/>
</dbReference>